<gene>
    <name evidence="2" type="ORF">Q7514_15640</name>
</gene>
<dbReference type="PROSITE" id="PS51354">
    <property type="entry name" value="GLUTAREDOXIN_2"/>
    <property type="match status" value="1"/>
</dbReference>
<dbReference type="CDD" id="cd02976">
    <property type="entry name" value="NrdH"/>
    <property type="match status" value="1"/>
</dbReference>
<dbReference type="InterPro" id="IPR002109">
    <property type="entry name" value="Glutaredoxin"/>
</dbReference>
<dbReference type="Proteomes" id="UP001336020">
    <property type="component" value="Unassembled WGS sequence"/>
</dbReference>
<reference evidence="2 3" key="1">
    <citation type="submission" date="2023-07" db="EMBL/GenBank/DDBJ databases">
        <authorList>
            <person name="Girao M."/>
            <person name="Carvalho M.F."/>
        </authorList>
    </citation>
    <scope>NUCLEOTIDE SEQUENCE [LARGE SCALE GENOMIC DNA]</scope>
    <source>
        <strain evidence="2 3">YIM65754</strain>
    </source>
</reference>
<protein>
    <submittedName>
        <fullName evidence="2">Glutaredoxin family protein</fullName>
    </submittedName>
</protein>
<evidence type="ECO:0000313" key="3">
    <source>
        <dbReference type="Proteomes" id="UP001336020"/>
    </source>
</evidence>
<dbReference type="InterPro" id="IPR036249">
    <property type="entry name" value="Thioredoxin-like_sf"/>
</dbReference>
<sequence length="103" mass="11242">MNPTQITLYAKTSGCQQCKATARHLDRQSTPYVTRYVDQDPAAADEVKLLGYQAVPVVTAGDMHWSGYRPGKLDQLGRLHATADDVTDLDTAAEQYLTEEGAA</sequence>
<dbReference type="Gene3D" id="3.40.30.10">
    <property type="entry name" value="Glutaredoxin"/>
    <property type="match status" value="1"/>
</dbReference>
<organism evidence="2 3">
    <name type="scientific">Rhodococcus artemisiae</name>
    <dbReference type="NCBI Taxonomy" id="714159"/>
    <lineage>
        <taxon>Bacteria</taxon>
        <taxon>Bacillati</taxon>
        <taxon>Actinomycetota</taxon>
        <taxon>Actinomycetes</taxon>
        <taxon>Mycobacteriales</taxon>
        <taxon>Nocardiaceae</taxon>
        <taxon>Rhodococcus</taxon>
    </lineage>
</organism>
<proteinExistence type="predicted"/>
<name>A0ABU7LBN4_9NOCA</name>
<dbReference type="EMBL" id="JAUTXY010000006">
    <property type="protein sequence ID" value="MEE2058953.1"/>
    <property type="molecule type" value="Genomic_DNA"/>
</dbReference>
<comment type="caution">
    <text evidence="2">The sequence shown here is derived from an EMBL/GenBank/DDBJ whole genome shotgun (WGS) entry which is preliminary data.</text>
</comment>
<keyword evidence="3" id="KW-1185">Reference proteome</keyword>
<dbReference type="Pfam" id="PF00462">
    <property type="entry name" value="Glutaredoxin"/>
    <property type="match status" value="1"/>
</dbReference>
<accession>A0ABU7LBN4</accession>
<evidence type="ECO:0000313" key="2">
    <source>
        <dbReference type="EMBL" id="MEE2058953.1"/>
    </source>
</evidence>
<feature type="domain" description="Glutaredoxin" evidence="1">
    <location>
        <begin position="6"/>
        <end position="65"/>
    </location>
</feature>
<evidence type="ECO:0000259" key="1">
    <source>
        <dbReference type="Pfam" id="PF00462"/>
    </source>
</evidence>
<dbReference type="RefSeq" id="WP_330134181.1">
    <property type="nucleotide sequence ID" value="NZ_JAUTXY010000006.1"/>
</dbReference>
<dbReference type="SUPFAM" id="SSF52833">
    <property type="entry name" value="Thioredoxin-like"/>
    <property type="match status" value="1"/>
</dbReference>